<sequence>MKLLSEIDVSQKRVFLRADLDVPIEEFAVDPSKTRLASGGSSQFTEATRLQNLRPTVDYLFENGADKVIIGGHLDRPKGFDPALSTKQLLEPLERILGQEIVFSSQLKSSVNREPTTDNHIVLLENLRFWPGEVKNDQTFAQQLAKLADVYINEAFGNCHRSHSSMVALPALLPHAAGLHLEKEIEELTGILKDPKKPFVAIVGGAKIETKLPLVENLAKIADLVLVGGELPIEIRQKNMKLKENVLVAQLTEDGKDINQESIDAFIQKIKTAQTIVWNGPLGLFEEGYKK</sequence>
<dbReference type="GO" id="GO:0005829">
    <property type="term" value="C:cytosol"/>
    <property type="evidence" value="ECO:0007669"/>
    <property type="project" value="TreeGrafter"/>
</dbReference>
<dbReference type="EMBL" id="MFBN01000031">
    <property type="protein sequence ID" value="OGD94981.1"/>
    <property type="molecule type" value="Genomic_DNA"/>
</dbReference>
<organism evidence="8 9">
    <name type="scientific">Candidatus Curtissbacteria bacterium RIFCSPLOWO2_01_FULL_37_9</name>
    <dbReference type="NCBI Taxonomy" id="1797724"/>
    <lineage>
        <taxon>Bacteria</taxon>
        <taxon>Candidatus Curtissiibacteriota</taxon>
    </lineage>
</organism>
<dbReference type="SUPFAM" id="SSF53748">
    <property type="entry name" value="Phosphoglycerate kinase"/>
    <property type="match status" value="1"/>
</dbReference>
<evidence type="ECO:0000256" key="5">
    <source>
        <dbReference type="ARBA" id="ARBA00022777"/>
    </source>
</evidence>
<evidence type="ECO:0000256" key="6">
    <source>
        <dbReference type="ARBA" id="ARBA00022840"/>
    </source>
</evidence>
<feature type="non-terminal residue" evidence="8">
    <location>
        <position position="291"/>
    </location>
</feature>
<keyword evidence="3 7" id="KW-0808">Transferase</keyword>
<accession>A0A1F5GT01</accession>
<dbReference type="STRING" id="1797724.A3A48_01535"/>
<dbReference type="GO" id="GO:0006096">
    <property type="term" value="P:glycolytic process"/>
    <property type="evidence" value="ECO:0007669"/>
    <property type="project" value="InterPro"/>
</dbReference>
<dbReference type="PANTHER" id="PTHR11406:SF23">
    <property type="entry name" value="PHOSPHOGLYCERATE KINASE 1, CHLOROPLASTIC-RELATED"/>
    <property type="match status" value="1"/>
</dbReference>
<dbReference type="Proteomes" id="UP000178336">
    <property type="component" value="Unassembled WGS sequence"/>
</dbReference>
<keyword evidence="4" id="KW-0547">Nucleotide-binding</keyword>
<keyword evidence="5 7" id="KW-0418">Kinase</keyword>
<dbReference type="EC" id="2.7.2.3" evidence="2 7"/>
<evidence type="ECO:0000256" key="3">
    <source>
        <dbReference type="ARBA" id="ARBA00022679"/>
    </source>
</evidence>
<dbReference type="PRINTS" id="PR00477">
    <property type="entry name" value="PHGLYCKINASE"/>
</dbReference>
<protein>
    <recommendedName>
        <fullName evidence="2 7">Phosphoglycerate kinase</fullName>
        <ecNumber evidence="2 7">2.7.2.3</ecNumber>
    </recommendedName>
</protein>
<reference evidence="8 9" key="1">
    <citation type="journal article" date="2016" name="Nat. Commun.">
        <title>Thousands of microbial genomes shed light on interconnected biogeochemical processes in an aquifer system.</title>
        <authorList>
            <person name="Anantharaman K."/>
            <person name="Brown C.T."/>
            <person name="Hug L.A."/>
            <person name="Sharon I."/>
            <person name="Castelle C.J."/>
            <person name="Probst A.J."/>
            <person name="Thomas B.C."/>
            <person name="Singh A."/>
            <person name="Wilkins M.J."/>
            <person name="Karaoz U."/>
            <person name="Brodie E.L."/>
            <person name="Williams K.H."/>
            <person name="Hubbard S.S."/>
            <person name="Banfield J.F."/>
        </authorList>
    </citation>
    <scope>NUCLEOTIDE SEQUENCE [LARGE SCALE GENOMIC DNA]</scope>
</reference>
<evidence type="ECO:0000256" key="7">
    <source>
        <dbReference type="RuleBase" id="RU000532"/>
    </source>
</evidence>
<name>A0A1F5GT01_9BACT</name>
<dbReference type="InterPro" id="IPR001576">
    <property type="entry name" value="Phosphoglycerate_kinase"/>
</dbReference>
<dbReference type="AlphaFoldDB" id="A0A1F5GT01"/>
<dbReference type="GO" id="GO:0005524">
    <property type="term" value="F:ATP binding"/>
    <property type="evidence" value="ECO:0007669"/>
    <property type="project" value="UniProtKB-KW"/>
</dbReference>
<evidence type="ECO:0000256" key="2">
    <source>
        <dbReference type="ARBA" id="ARBA00013061"/>
    </source>
</evidence>
<dbReference type="GO" id="GO:0006094">
    <property type="term" value="P:gluconeogenesis"/>
    <property type="evidence" value="ECO:0007669"/>
    <property type="project" value="TreeGrafter"/>
</dbReference>
<evidence type="ECO:0000313" key="8">
    <source>
        <dbReference type="EMBL" id="OGD94981.1"/>
    </source>
</evidence>
<dbReference type="InterPro" id="IPR015824">
    <property type="entry name" value="Phosphoglycerate_kinase_N"/>
</dbReference>
<dbReference type="PANTHER" id="PTHR11406">
    <property type="entry name" value="PHOSPHOGLYCERATE KINASE"/>
    <property type="match status" value="1"/>
</dbReference>
<evidence type="ECO:0000313" key="9">
    <source>
        <dbReference type="Proteomes" id="UP000178336"/>
    </source>
</evidence>
<comment type="catalytic activity">
    <reaction evidence="1 7">
        <text>(2R)-3-phosphoglycerate + ATP = (2R)-3-phospho-glyceroyl phosphate + ADP</text>
        <dbReference type="Rhea" id="RHEA:14801"/>
        <dbReference type="ChEBI" id="CHEBI:30616"/>
        <dbReference type="ChEBI" id="CHEBI:57604"/>
        <dbReference type="ChEBI" id="CHEBI:58272"/>
        <dbReference type="ChEBI" id="CHEBI:456216"/>
        <dbReference type="EC" id="2.7.2.3"/>
    </reaction>
</comment>
<keyword evidence="6" id="KW-0067">ATP-binding</keyword>
<evidence type="ECO:0000256" key="4">
    <source>
        <dbReference type="ARBA" id="ARBA00022741"/>
    </source>
</evidence>
<dbReference type="GO" id="GO:0004618">
    <property type="term" value="F:phosphoglycerate kinase activity"/>
    <property type="evidence" value="ECO:0007669"/>
    <property type="project" value="UniProtKB-EC"/>
</dbReference>
<proteinExistence type="inferred from homology"/>
<dbReference type="Gene3D" id="3.40.50.1260">
    <property type="entry name" value="Phosphoglycerate kinase, N-terminal domain"/>
    <property type="match status" value="3"/>
</dbReference>
<comment type="similarity">
    <text evidence="7">Belongs to the phosphoglycerate kinase family.</text>
</comment>
<gene>
    <name evidence="8" type="ORF">A3A48_01535</name>
</gene>
<dbReference type="GO" id="GO:0043531">
    <property type="term" value="F:ADP binding"/>
    <property type="evidence" value="ECO:0007669"/>
    <property type="project" value="TreeGrafter"/>
</dbReference>
<comment type="caution">
    <text evidence="8">The sequence shown here is derived from an EMBL/GenBank/DDBJ whole genome shotgun (WGS) entry which is preliminary data.</text>
</comment>
<dbReference type="Pfam" id="PF00162">
    <property type="entry name" value="PGK"/>
    <property type="match status" value="2"/>
</dbReference>
<evidence type="ECO:0000256" key="1">
    <source>
        <dbReference type="ARBA" id="ARBA00000642"/>
    </source>
</evidence>
<dbReference type="InterPro" id="IPR036043">
    <property type="entry name" value="Phosphoglycerate_kinase_sf"/>
</dbReference>